<keyword evidence="6" id="KW-1185">Reference proteome</keyword>
<proteinExistence type="predicted"/>
<protein>
    <submittedName>
        <fullName evidence="5">Uncharacterized protein</fullName>
    </submittedName>
</protein>
<dbReference type="PANTHER" id="PTHR32183">
    <property type="match status" value="1"/>
</dbReference>
<dbReference type="GO" id="GO:0008168">
    <property type="term" value="F:methyltransferase activity"/>
    <property type="evidence" value="ECO:0007669"/>
    <property type="project" value="UniProtKB-KW"/>
</dbReference>
<evidence type="ECO:0000256" key="2">
    <source>
        <dbReference type="ARBA" id="ARBA00022679"/>
    </source>
</evidence>
<dbReference type="Proteomes" id="UP001189122">
    <property type="component" value="Unassembled WGS sequence"/>
</dbReference>
<feature type="compositionally biased region" description="Basic and acidic residues" evidence="4">
    <location>
        <begin position="64"/>
        <end position="75"/>
    </location>
</feature>
<evidence type="ECO:0000256" key="3">
    <source>
        <dbReference type="ARBA" id="ARBA00022691"/>
    </source>
</evidence>
<evidence type="ECO:0000256" key="4">
    <source>
        <dbReference type="SAM" id="MobiDB-lite"/>
    </source>
</evidence>
<dbReference type="EMBL" id="CACRZD030000005">
    <property type="protein sequence ID" value="CAA6660272.1"/>
    <property type="molecule type" value="Genomic_DNA"/>
</dbReference>
<dbReference type="PANTHER" id="PTHR32183:SF11">
    <property type="entry name" value="THIOL METHYLTRANSFERASE 2-RELATED"/>
    <property type="match status" value="1"/>
</dbReference>
<dbReference type="EMBL" id="LR743592">
    <property type="protein sequence ID" value="CAA2620522.1"/>
    <property type="molecule type" value="Genomic_DNA"/>
</dbReference>
<accession>A0A7I8IR66</accession>
<evidence type="ECO:0000313" key="6">
    <source>
        <dbReference type="Proteomes" id="UP001189122"/>
    </source>
</evidence>
<organism evidence="5">
    <name type="scientific">Spirodela intermedia</name>
    <name type="common">Intermediate duckweed</name>
    <dbReference type="NCBI Taxonomy" id="51605"/>
    <lineage>
        <taxon>Eukaryota</taxon>
        <taxon>Viridiplantae</taxon>
        <taxon>Streptophyta</taxon>
        <taxon>Embryophyta</taxon>
        <taxon>Tracheophyta</taxon>
        <taxon>Spermatophyta</taxon>
        <taxon>Magnoliopsida</taxon>
        <taxon>Liliopsida</taxon>
        <taxon>Araceae</taxon>
        <taxon>Lemnoideae</taxon>
        <taxon>Spirodela</taxon>
    </lineage>
</organism>
<dbReference type="AlphaFoldDB" id="A0A7I8IR66"/>
<keyword evidence="1" id="KW-0489">Methyltransferase</keyword>
<evidence type="ECO:0000256" key="1">
    <source>
        <dbReference type="ARBA" id="ARBA00022603"/>
    </source>
</evidence>
<keyword evidence="3" id="KW-0949">S-adenosyl-L-methionine</keyword>
<dbReference type="GO" id="GO:0032259">
    <property type="term" value="P:methylation"/>
    <property type="evidence" value="ECO:0007669"/>
    <property type="project" value="UniProtKB-KW"/>
</dbReference>
<keyword evidence="2" id="KW-0808">Transferase</keyword>
<gene>
    <name evidence="5" type="ORF">SI7747_05006691</name>
</gene>
<feature type="region of interest" description="Disordered" evidence="4">
    <location>
        <begin position="31"/>
        <end position="90"/>
    </location>
</feature>
<sequence>MRERERHVIRDRQSYLVKQREQFIRLAGLCEGGRSASPKESSFPGTPLAGSCASRGPARGSQAVRDRRGGRKDESSAADASRSRGPGTIPKVSKIQSVIGQDSQGRVGEMLEEGLTPWDLGKPTPLIATSRSDRGFPLGRALRHVVGVDISVSAIQKSIDVRVAKNKEHFTFLAEDFFACNRPKLFFVQLIRSMRSLGLTELEDLLNVLILSPTHSYEEVATFPVGFKAIPVVDNDSAIARTKVFLAGEEKVERWKKEITKAHID</sequence>
<evidence type="ECO:0000313" key="5">
    <source>
        <dbReference type="EMBL" id="CAA2620522.1"/>
    </source>
</evidence>
<name>A0A7I8IR66_SPIIN</name>
<reference evidence="5 6" key="1">
    <citation type="submission" date="2019-12" db="EMBL/GenBank/DDBJ databases">
        <authorList>
            <person name="Scholz U."/>
            <person name="Mascher M."/>
            <person name="Fiebig A."/>
        </authorList>
    </citation>
    <scope>NUCLEOTIDE SEQUENCE</scope>
</reference>